<dbReference type="EMBL" id="MN740593">
    <property type="protein sequence ID" value="QHS77709.1"/>
    <property type="molecule type" value="Genomic_DNA"/>
</dbReference>
<evidence type="ECO:0000313" key="1">
    <source>
        <dbReference type="EMBL" id="QHS77709.1"/>
    </source>
</evidence>
<protein>
    <submittedName>
        <fullName evidence="1">Uncharacterized protein</fullName>
    </submittedName>
</protein>
<name>A0A6C0ADA4_9ZZZZ</name>
<sequence>MKKMFFFEPTFGIYYIKFFFNIISKKLLF</sequence>
<proteinExistence type="predicted"/>
<organism evidence="1">
    <name type="scientific">viral metagenome</name>
    <dbReference type="NCBI Taxonomy" id="1070528"/>
    <lineage>
        <taxon>unclassified sequences</taxon>
        <taxon>metagenomes</taxon>
        <taxon>organismal metagenomes</taxon>
    </lineage>
</organism>
<reference evidence="1" key="1">
    <citation type="journal article" date="2020" name="Nature">
        <title>Giant virus diversity and host interactions through global metagenomics.</title>
        <authorList>
            <person name="Schulz F."/>
            <person name="Roux S."/>
            <person name="Paez-Espino D."/>
            <person name="Jungbluth S."/>
            <person name="Walsh D.A."/>
            <person name="Denef V.J."/>
            <person name="McMahon K.D."/>
            <person name="Konstantinidis K.T."/>
            <person name="Eloe-Fadrosh E.A."/>
            <person name="Kyrpides N.C."/>
            <person name="Woyke T."/>
        </authorList>
    </citation>
    <scope>NUCLEOTIDE SEQUENCE</scope>
    <source>
        <strain evidence="1">GVMAG-S-1021933-23</strain>
    </source>
</reference>
<accession>A0A6C0ADA4</accession>
<dbReference type="AlphaFoldDB" id="A0A6C0ADA4"/>